<comment type="caution">
    <text evidence="2">The sequence shown here is derived from an EMBL/GenBank/DDBJ whole genome shotgun (WGS) entry which is preliminary data.</text>
</comment>
<gene>
    <name evidence="2" type="ORF">GCM10009716_34820</name>
</gene>
<protein>
    <recommendedName>
        <fullName evidence="4">Gliding motility protein</fullName>
    </recommendedName>
</protein>
<dbReference type="EMBL" id="BAAAMJ010000033">
    <property type="protein sequence ID" value="GAA1923431.1"/>
    <property type="molecule type" value="Genomic_DNA"/>
</dbReference>
<evidence type="ECO:0000313" key="3">
    <source>
        <dbReference type="Proteomes" id="UP001501303"/>
    </source>
</evidence>
<reference evidence="2 3" key="1">
    <citation type="journal article" date="2019" name="Int. J. Syst. Evol. Microbiol.">
        <title>The Global Catalogue of Microorganisms (GCM) 10K type strain sequencing project: providing services to taxonomists for standard genome sequencing and annotation.</title>
        <authorList>
            <consortium name="The Broad Institute Genomics Platform"/>
            <consortium name="The Broad Institute Genome Sequencing Center for Infectious Disease"/>
            <person name="Wu L."/>
            <person name="Ma J."/>
        </authorList>
    </citation>
    <scope>NUCLEOTIDE SEQUENCE [LARGE SCALE GENOMIC DNA]</scope>
    <source>
        <strain evidence="2 3">JCM 13581</strain>
    </source>
</reference>
<organism evidence="2 3">
    <name type="scientific">Streptomyces sodiiphilus</name>
    <dbReference type="NCBI Taxonomy" id="226217"/>
    <lineage>
        <taxon>Bacteria</taxon>
        <taxon>Bacillati</taxon>
        <taxon>Actinomycetota</taxon>
        <taxon>Actinomycetes</taxon>
        <taxon>Kitasatosporales</taxon>
        <taxon>Streptomycetaceae</taxon>
        <taxon>Streptomyces</taxon>
    </lineage>
</organism>
<proteinExistence type="predicted"/>
<accession>A0ABN2PJI7</accession>
<keyword evidence="3" id="KW-1185">Reference proteome</keyword>
<evidence type="ECO:0000256" key="1">
    <source>
        <dbReference type="SAM" id="MobiDB-lite"/>
    </source>
</evidence>
<sequence length="90" mass="8967">MGVLAWFRRRGEEAQQPAGEPADAAEDGGSEGARGTEDPPERRPEAGPSSGSSADPADPAVVADGEAVGIPQQSSAPQAADNGTGESARP</sequence>
<name>A0ABN2PJI7_9ACTN</name>
<dbReference type="RefSeq" id="WP_344263418.1">
    <property type="nucleotide sequence ID" value="NZ_BAAAMJ010000033.1"/>
</dbReference>
<evidence type="ECO:0000313" key="2">
    <source>
        <dbReference type="EMBL" id="GAA1923431.1"/>
    </source>
</evidence>
<evidence type="ECO:0008006" key="4">
    <source>
        <dbReference type="Google" id="ProtNLM"/>
    </source>
</evidence>
<feature type="compositionally biased region" description="Basic and acidic residues" evidence="1">
    <location>
        <begin position="34"/>
        <end position="45"/>
    </location>
</feature>
<feature type="region of interest" description="Disordered" evidence="1">
    <location>
        <begin position="1"/>
        <end position="90"/>
    </location>
</feature>
<dbReference type="Proteomes" id="UP001501303">
    <property type="component" value="Unassembled WGS sequence"/>
</dbReference>
<feature type="compositionally biased region" description="Low complexity" evidence="1">
    <location>
        <begin position="46"/>
        <end position="69"/>
    </location>
</feature>